<dbReference type="InterPro" id="IPR000417">
    <property type="entry name" value="Hyethyz_kinase"/>
</dbReference>
<proteinExistence type="inferred from homology"/>
<dbReference type="GO" id="GO:0004417">
    <property type="term" value="F:hydroxyethylthiazole kinase activity"/>
    <property type="evidence" value="ECO:0007669"/>
    <property type="project" value="UniProtKB-EC"/>
</dbReference>
<keyword evidence="4 14" id="KW-0808">Transferase</keyword>
<feature type="binding site" evidence="15">
    <location>
        <position position="160"/>
    </location>
    <ligand>
        <name>ATP</name>
        <dbReference type="ChEBI" id="CHEBI:30616"/>
    </ligand>
</feature>
<keyword evidence="18" id="KW-1185">Reference proteome</keyword>
<keyword evidence="9 14" id="KW-0460">Magnesium</keyword>
<feature type="binding site" evidence="15">
    <location>
        <position position="39"/>
    </location>
    <ligand>
        <name>substrate</name>
    </ligand>
</feature>
<dbReference type="InterPro" id="IPR013785">
    <property type="entry name" value="Aldolase_TIM"/>
</dbReference>
<feature type="domain" description="Thiamine phosphate synthase/TenI" evidence="16">
    <location>
        <begin position="260"/>
        <end position="439"/>
    </location>
</feature>
<evidence type="ECO:0000259" key="16">
    <source>
        <dbReference type="Pfam" id="PF02581"/>
    </source>
</evidence>
<evidence type="ECO:0000256" key="14">
    <source>
        <dbReference type="HAMAP-Rule" id="MF_00097"/>
    </source>
</evidence>
<comment type="pathway">
    <text evidence="2 15">Cofactor biosynthesis; thiamine diphosphate biosynthesis; 4-methyl-5-(2-phosphoethyl)-thiazole from 5-(2-hydroxyethyl)-4-methylthiazole: step 1/1.</text>
</comment>
<dbReference type="Pfam" id="PF02110">
    <property type="entry name" value="HK"/>
    <property type="match status" value="1"/>
</dbReference>
<evidence type="ECO:0000256" key="15">
    <source>
        <dbReference type="HAMAP-Rule" id="MF_00228"/>
    </source>
</evidence>
<dbReference type="NCBIfam" id="TIGR00693">
    <property type="entry name" value="thiE"/>
    <property type="match status" value="1"/>
</dbReference>
<accession>A0ABY7QUS3</accession>
<dbReference type="SUPFAM" id="SSF51391">
    <property type="entry name" value="Thiamin phosphate synthase"/>
    <property type="match status" value="1"/>
</dbReference>
<keyword evidence="7 15" id="KW-0418">Kinase</keyword>
<dbReference type="PANTHER" id="PTHR20857">
    <property type="entry name" value="THIAMINE-PHOSPHATE PYROPHOSPHORYLASE"/>
    <property type="match status" value="1"/>
</dbReference>
<dbReference type="InterPro" id="IPR029056">
    <property type="entry name" value="Ribokinase-like"/>
</dbReference>
<evidence type="ECO:0000256" key="9">
    <source>
        <dbReference type="ARBA" id="ARBA00022842"/>
    </source>
</evidence>
<evidence type="ECO:0000256" key="10">
    <source>
        <dbReference type="ARBA" id="ARBA00022977"/>
    </source>
</evidence>
<dbReference type="HAMAP" id="MF_00097">
    <property type="entry name" value="TMP_synthase"/>
    <property type="match status" value="1"/>
</dbReference>
<protein>
    <recommendedName>
        <fullName evidence="14 15">Multifunctional fusion protein</fullName>
    </recommendedName>
    <domain>
        <recommendedName>
            <fullName evidence="14">Thiamine-phosphate synthase</fullName>
            <shortName evidence="14">TP synthase</shortName>
            <shortName evidence="14">TPS</shortName>
            <ecNumber evidence="14">2.5.1.3</ecNumber>
        </recommendedName>
        <alternativeName>
            <fullName evidence="14">Thiamine-phosphate pyrophosphorylase</fullName>
            <shortName evidence="14">TMP pyrophosphorylase</shortName>
            <shortName evidence="14">TMP-PPase</shortName>
        </alternativeName>
    </domain>
    <domain>
        <recommendedName>
            <fullName evidence="15">Hydroxyethylthiazole kinase</fullName>
            <ecNumber evidence="15">2.7.1.50</ecNumber>
        </recommendedName>
        <alternativeName>
            <fullName evidence="15">4-methyl-5-beta-hydroxyethylthiazole kinase</fullName>
            <shortName evidence="15">TH kinase</shortName>
            <shortName evidence="15">Thz kinase</shortName>
        </alternativeName>
    </domain>
</protein>
<dbReference type="Proteomes" id="UP001210339">
    <property type="component" value="Chromosome"/>
</dbReference>
<feature type="binding site" evidence="14">
    <location>
        <position position="389"/>
    </location>
    <ligand>
        <name>4-amino-2-methyl-5-(diphosphooxymethyl)pyrimidine</name>
        <dbReference type="ChEBI" id="CHEBI:57841"/>
    </ligand>
</feature>
<feature type="binding site" evidence="14">
    <location>
        <begin position="289"/>
        <end position="293"/>
    </location>
    <ligand>
        <name>4-amino-2-methyl-5-(diphosphooxymethyl)pyrimidine</name>
        <dbReference type="ChEBI" id="CHEBI:57841"/>
    </ligand>
</feature>
<dbReference type="EMBL" id="CP115667">
    <property type="protein sequence ID" value="WBW49780.1"/>
    <property type="molecule type" value="Genomic_DNA"/>
</dbReference>
<dbReference type="InterPro" id="IPR036206">
    <property type="entry name" value="ThiamineP_synth_sf"/>
</dbReference>
<evidence type="ECO:0000256" key="11">
    <source>
        <dbReference type="ARBA" id="ARBA00047334"/>
    </source>
</evidence>
<dbReference type="CDD" id="cd01170">
    <property type="entry name" value="THZ_kinase"/>
    <property type="match status" value="1"/>
</dbReference>
<keyword evidence="8 15" id="KW-0067">ATP-binding</keyword>
<evidence type="ECO:0000256" key="2">
    <source>
        <dbReference type="ARBA" id="ARBA00004868"/>
    </source>
</evidence>
<comment type="similarity">
    <text evidence="14">Belongs to the thiamine-phosphate synthase family.</text>
</comment>
<comment type="cofactor">
    <cofactor evidence="14">
        <name>Mg(2+)</name>
        <dbReference type="ChEBI" id="CHEBI:18420"/>
    </cofactor>
    <text evidence="14">Binds 1 Mg(2+) ion per subunit.</text>
</comment>
<evidence type="ECO:0000256" key="7">
    <source>
        <dbReference type="ARBA" id="ARBA00022777"/>
    </source>
</evidence>
<dbReference type="HAMAP" id="MF_00228">
    <property type="entry name" value="Thz_kinase"/>
    <property type="match status" value="1"/>
</dbReference>
<dbReference type="CDD" id="cd00564">
    <property type="entry name" value="TMP_TenI"/>
    <property type="match status" value="1"/>
</dbReference>
<dbReference type="InterPro" id="IPR022998">
    <property type="entry name" value="ThiamineP_synth_TenI"/>
</dbReference>
<dbReference type="InterPro" id="IPR034291">
    <property type="entry name" value="TMP_synthase"/>
</dbReference>
<feature type="binding site" evidence="14">
    <location>
        <position position="360"/>
    </location>
    <ligand>
        <name>4-amino-2-methyl-5-(diphosphooxymethyl)pyrimidine</name>
        <dbReference type="ChEBI" id="CHEBI:57841"/>
    </ligand>
</feature>
<feature type="binding site" evidence="14">
    <location>
        <position position="341"/>
    </location>
    <ligand>
        <name>Mg(2+)</name>
        <dbReference type="ChEBI" id="CHEBI:18420"/>
    </ligand>
</feature>
<evidence type="ECO:0000313" key="18">
    <source>
        <dbReference type="Proteomes" id="UP001210339"/>
    </source>
</evidence>
<evidence type="ECO:0000256" key="12">
    <source>
        <dbReference type="ARBA" id="ARBA00047851"/>
    </source>
</evidence>
<dbReference type="Gene3D" id="3.40.1190.20">
    <property type="match status" value="1"/>
</dbReference>
<evidence type="ECO:0000256" key="1">
    <source>
        <dbReference type="ARBA" id="ARBA00001771"/>
    </source>
</evidence>
<comment type="catalytic activity">
    <reaction evidence="11 14">
        <text>4-methyl-5-(2-phosphooxyethyl)-thiazole + 4-amino-2-methyl-5-(diphosphooxymethyl)pyrimidine + H(+) = thiamine phosphate + diphosphate</text>
        <dbReference type="Rhea" id="RHEA:22328"/>
        <dbReference type="ChEBI" id="CHEBI:15378"/>
        <dbReference type="ChEBI" id="CHEBI:33019"/>
        <dbReference type="ChEBI" id="CHEBI:37575"/>
        <dbReference type="ChEBI" id="CHEBI:57841"/>
        <dbReference type="ChEBI" id="CHEBI:58296"/>
        <dbReference type="EC" id="2.5.1.3"/>
    </reaction>
</comment>
<evidence type="ECO:0000256" key="13">
    <source>
        <dbReference type="ARBA" id="ARBA00047883"/>
    </source>
</evidence>
<gene>
    <name evidence="15 17" type="primary">thiM</name>
    <name evidence="14" type="synonym">thiE</name>
    <name evidence="17" type="ORF">O6R05_07190</name>
</gene>
<dbReference type="SUPFAM" id="SSF53613">
    <property type="entry name" value="Ribokinase-like"/>
    <property type="match status" value="1"/>
</dbReference>
<feature type="binding site" evidence="15">
    <location>
        <position position="187"/>
    </location>
    <ligand>
        <name>substrate</name>
    </ligand>
</feature>
<comment type="function">
    <text evidence="15">Catalyzes the phosphorylation of the hydroxyl group of 4-methyl-5-beta-hydroxyethylthiazole (THZ).</text>
</comment>
<comment type="caution">
    <text evidence="14">Lacks conserved residue(s) required for the propagation of feature annotation.</text>
</comment>
<dbReference type="Gene3D" id="3.20.20.70">
    <property type="entry name" value="Aldolase class I"/>
    <property type="match status" value="1"/>
</dbReference>
<comment type="catalytic activity">
    <reaction evidence="12 14">
        <text>2-(2-carboxy-4-methylthiazol-5-yl)ethyl phosphate + 4-amino-2-methyl-5-(diphosphooxymethyl)pyrimidine + 2 H(+) = thiamine phosphate + CO2 + diphosphate</text>
        <dbReference type="Rhea" id="RHEA:47848"/>
        <dbReference type="ChEBI" id="CHEBI:15378"/>
        <dbReference type="ChEBI" id="CHEBI:16526"/>
        <dbReference type="ChEBI" id="CHEBI:33019"/>
        <dbReference type="ChEBI" id="CHEBI:37575"/>
        <dbReference type="ChEBI" id="CHEBI:57841"/>
        <dbReference type="ChEBI" id="CHEBI:62890"/>
        <dbReference type="EC" id="2.5.1.3"/>
    </reaction>
</comment>
<dbReference type="PRINTS" id="PR01099">
    <property type="entry name" value="HYETHTZKNASE"/>
</dbReference>
<dbReference type="EC" id="2.7.1.50" evidence="15"/>
<name>A0ABY7QUS3_9FIRM</name>
<comment type="pathway">
    <text evidence="3 14">Cofactor biosynthesis; thiamine diphosphate biosynthesis; thiamine phosphate from 4-amino-2-methyl-5-diphosphomethylpyrimidine and 4-methyl-5-(2-phosphoethyl)-thiazole: step 1/1.</text>
</comment>
<feature type="binding site" evidence="14">
    <location>
        <position position="322"/>
    </location>
    <ligand>
        <name>Mg(2+)</name>
        <dbReference type="ChEBI" id="CHEBI:18420"/>
    </ligand>
</feature>
<evidence type="ECO:0000256" key="6">
    <source>
        <dbReference type="ARBA" id="ARBA00022741"/>
    </source>
</evidence>
<comment type="catalytic activity">
    <reaction evidence="1 15">
        <text>5-(2-hydroxyethyl)-4-methylthiazole + ATP = 4-methyl-5-(2-phosphooxyethyl)-thiazole + ADP + H(+)</text>
        <dbReference type="Rhea" id="RHEA:24212"/>
        <dbReference type="ChEBI" id="CHEBI:15378"/>
        <dbReference type="ChEBI" id="CHEBI:17957"/>
        <dbReference type="ChEBI" id="CHEBI:30616"/>
        <dbReference type="ChEBI" id="CHEBI:58296"/>
        <dbReference type="ChEBI" id="CHEBI:456216"/>
        <dbReference type="EC" id="2.7.1.50"/>
    </reaction>
</comment>
<keyword evidence="10 14" id="KW-0784">Thiamine biosynthesis</keyword>
<sequence>MTTLDCIRNTRPLIHCFTGTVTSNDVANALLAIGASPFMGEAEEDLSEILAVAKGLYINLAGITRKRYRLMRRAVTLAHEHGVPVTLDAVGAGSTVFRTTCAKELLAMGVTLLHGNASELAALVLGTTNTKGVDSDKLSCDLKTLAHRASTTFHTIVVLSGPTDYIADGKDTLSRTGGSAMMPDLTGTGCILSGLLCAAMSASVSTSSAVEIVDLMNAAGAYAESRSCGMGDFHRELFNGLSRYTQPHAPKTRASFDPTLYLITDNRLFQGDLLSAVEAALQGGVSLVQLRDKSSDTRDITAVAKALLTLCRRYDVPLLIDDRVDVAMAVGADGVHLGQKDLPVAAARKLLGPDAIIGATAKTVDAALDAQRQGADYLGVGALFTTITHSAPIHTTFDTLRAIHDAVTIPLVGIGGINETTAPQLKGLPMEGYAVATGILLSDDPEATSTRLKSLFLKGAHHE</sequence>
<dbReference type="PANTHER" id="PTHR20857:SF15">
    <property type="entry name" value="THIAMINE-PHOSPHATE SYNTHASE"/>
    <property type="match status" value="1"/>
</dbReference>
<evidence type="ECO:0000256" key="4">
    <source>
        <dbReference type="ARBA" id="ARBA00022679"/>
    </source>
</evidence>
<comment type="catalytic activity">
    <reaction evidence="13 14">
        <text>2-[(2R,5Z)-2-carboxy-4-methylthiazol-5(2H)-ylidene]ethyl phosphate + 4-amino-2-methyl-5-(diphosphooxymethyl)pyrimidine + 2 H(+) = thiamine phosphate + CO2 + diphosphate</text>
        <dbReference type="Rhea" id="RHEA:47844"/>
        <dbReference type="ChEBI" id="CHEBI:15378"/>
        <dbReference type="ChEBI" id="CHEBI:16526"/>
        <dbReference type="ChEBI" id="CHEBI:33019"/>
        <dbReference type="ChEBI" id="CHEBI:37575"/>
        <dbReference type="ChEBI" id="CHEBI:57841"/>
        <dbReference type="ChEBI" id="CHEBI:62899"/>
        <dbReference type="EC" id="2.5.1.3"/>
    </reaction>
</comment>
<dbReference type="RefSeq" id="WP_271191311.1">
    <property type="nucleotide sequence ID" value="NZ_CP115667.1"/>
</dbReference>
<evidence type="ECO:0000256" key="5">
    <source>
        <dbReference type="ARBA" id="ARBA00022723"/>
    </source>
</evidence>
<feature type="binding site" evidence="15">
    <location>
        <position position="114"/>
    </location>
    <ligand>
        <name>ATP</name>
        <dbReference type="ChEBI" id="CHEBI:30616"/>
    </ligand>
</feature>
<dbReference type="Pfam" id="PF02581">
    <property type="entry name" value="TMP-TENI"/>
    <property type="match status" value="1"/>
</dbReference>
<evidence type="ECO:0000256" key="8">
    <source>
        <dbReference type="ARBA" id="ARBA00022840"/>
    </source>
</evidence>
<organism evidence="17 18">
    <name type="scientific">Peptoniphilus equinus</name>
    <dbReference type="NCBI Taxonomy" id="3016343"/>
    <lineage>
        <taxon>Bacteria</taxon>
        <taxon>Bacillati</taxon>
        <taxon>Bacillota</taxon>
        <taxon>Tissierellia</taxon>
        <taxon>Tissierellales</taxon>
        <taxon>Peptoniphilaceae</taxon>
        <taxon>Peptoniphilus</taxon>
    </lineage>
</organism>
<reference evidence="17 18" key="1">
    <citation type="submission" date="2023-01" db="EMBL/GenBank/DDBJ databases">
        <authorList>
            <person name="Lee S.H."/>
            <person name="Jung H.S."/>
            <person name="Yun J.U."/>
        </authorList>
    </citation>
    <scope>NUCLEOTIDE SEQUENCE [LARGE SCALE GENOMIC DNA]</scope>
    <source>
        <strain evidence="17 18">CBA3646</strain>
    </source>
</reference>
<comment type="function">
    <text evidence="14">Condenses 4-methyl-5-(beta-hydroxyethyl)thiazole monophosphate (THZ-P) and 2-methyl-4-amino-5-hydroxymethyl pyrimidine pyrophosphate (HMP-PP) to form thiamine monophosphate (TMP).</text>
</comment>
<feature type="binding site" evidence="14">
    <location>
        <begin position="386"/>
        <end position="388"/>
    </location>
    <ligand>
        <name>2-[(2R,5Z)-2-carboxy-4-methylthiazol-5(2H)-ylidene]ethyl phosphate</name>
        <dbReference type="ChEBI" id="CHEBI:62899"/>
    </ligand>
</feature>
<evidence type="ECO:0000256" key="3">
    <source>
        <dbReference type="ARBA" id="ARBA00005165"/>
    </source>
</evidence>
<feature type="binding site" evidence="14">
    <location>
        <position position="321"/>
    </location>
    <ligand>
        <name>4-amino-2-methyl-5-(diphosphooxymethyl)pyrimidine</name>
        <dbReference type="ChEBI" id="CHEBI:57841"/>
    </ligand>
</feature>
<dbReference type="EC" id="2.5.1.3" evidence="14"/>
<dbReference type="NCBIfam" id="NF006830">
    <property type="entry name" value="PRK09355.1"/>
    <property type="match status" value="1"/>
</dbReference>
<keyword evidence="6 15" id="KW-0547">Nucleotide-binding</keyword>
<keyword evidence="5 14" id="KW-0479">Metal-binding</keyword>
<comment type="similarity">
    <text evidence="15">Belongs to the Thz kinase family.</text>
</comment>
<evidence type="ECO:0000313" key="17">
    <source>
        <dbReference type="EMBL" id="WBW49780.1"/>
    </source>
</evidence>
<feature type="binding site" evidence="14">
    <location>
        <position position="416"/>
    </location>
    <ligand>
        <name>2-[(2R,5Z)-2-carboxy-4-methylthiazol-5(2H)-ylidene]ethyl phosphate</name>
        <dbReference type="ChEBI" id="CHEBI:62899"/>
    </ligand>
</feature>